<dbReference type="CDD" id="cd18186">
    <property type="entry name" value="BTB_POZ_ZBTB_KLHL-like"/>
    <property type="match status" value="1"/>
</dbReference>
<evidence type="ECO:0000256" key="1">
    <source>
        <dbReference type="ARBA" id="ARBA00022441"/>
    </source>
</evidence>
<organism evidence="4 5">
    <name type="scientific">Plakobranchus ocellatus</name>
    <dbReference type="NCBI Taxonomy" id="259542"/>
    <lineage>
        <taxon>Eukaryota</taxon>
        <taxon>Metazoa</taxon>
        <taxon>Spiralia</taxon>
        <taxon>Lophotrochozoa</taxon>
        <taxon>Mollusca</taxon>
        <taxon>Gastropoda</taxon>
        <taxon>Heterobranchia</taxon>
        <taxon>Euthyneura</taxon>
        <taxon>Panpulmonata</taxon>
        <taxon>Sacoglossa</taxon>
        <taxon>Placobranchoidea</taxon>
        <taxon>Plakobranchidae</taxon>
        <taxon>Plakobranchus</taxon>
    </lineage>
</organism>
<dbReference type="PROSITE" id="PS50097">
    <property type="entry name" value="BTB"/>
    <property type="match status" value="1"/>
</dbReference>
<proteinExistence type="predicted"/>
<keyword evidence="5" id="KW-1185">Reference proteome</keyword>
<dbReference type="InterPro" id="IPR000210">
    <property type="entry name" value="BTB/POZ_dom"/>
</dbReference>
<gene>
    <name evidence="4" type="ORF">PoB_005887000</name>
</gene>
<evidence type="ECO:0000259" key="3">
    <source>
        <dbReference type="PROSITE" id="PS50097"/>
    </source>
</evidence>
<dbReference type="InterPro" id="IPR011705">
    <property type="entry name" value="BACK"/>
</dbReference>
<keyword evidence="1" id="KW-0880">Kelch repeat</keyword>
<protein>
    <submittedName>
        <fullName evidence="4">Kelch-like protein 21</fullName>
    </submittedName>
</protein>
<dbReference type="Gene3D" id="1.25.40.420">
    <property type="match status" value="1"/>
</dbReference>
<dbReference type="AlphaFoldDB" id="A0AAV4CHK7"/>
<dbReference type="SMART" id="SM00225">
    <property type="entry name" value="BTB"/>
    <property type="match status" value="1"/>
</dbReference>
<accession>A0AAV4CHK7</accession>
<dbReference type="Gene3D" id="3.30.710.10">
    <property type="entry name" value="Potassium Channel Kv1.1, Chain A"/>
    <property type="match status" value="1"/>
</dbReference>
<evidence type="ECO:0000313" key="5">
    <source>
        <dbReference type="Proteomes" id="UP000735302"/>
    </source>
</evidence>
<dbReference type="SUPFAM" id="SSF54695">
    <property type="entry name" value="POZ domain"/>
    <property type="match status" value="1"/>
</dbReference>
<dbReference type="InterPro" id="IPR011333">
    <property type="entry name" value="SKP1/BTB/POZ_sf"/>
</dbReference>
<dbReference type="Pfam" id="PF07707">
    <property type="entry name" value="BACK"/>
    <property type="match status" value="1"/>
</dbReference>
<reference evidence="4 5" key="1">
    <citation type="journal article" date="2021" name="Elife">
        <title>Chloroplast acquisition without the gene transfer in kleptoplastic sea slugs, Plakobranchus ocellatus.</title>
        <authorList>
            <person name="Maeda T."/>
            <person name="Takahashi S."/>
            <person name="Yoshida T."/>
            <person name="Shimamura S."/>
            <person name="Takaki Y."/>
            <person name="Nagai Y."/>
            <person name="Toyoda A."/>
            <person name="Suzuki Y."/>
            <person name="Arimoto A."/>
            <person name="Ishii H."/>
            <person name="Satoh N."/>
            <person name="Nishiyama T."/>
            <person name="Hasebe M."/>
            <person name="Maruyama T."/>
            <person name="Minagawa J."/>
            <person name="Obokata J."/>
            <person name="Shigenobu S."/>
        </authorList>
    </citation>
    <scope>NUCLEOTIDE SEQUENCE [LARGE SCALE GENOMIC DNA]</scope>
</reference>
<sequence length="612" mass="69762">MDIPLNNADIRVTKRIFQALNNKKNNEEFYDVVVVAGESEFKCHRVILASVSGFFRGLLRSGMKECLESRVELKSISGDVFSQILDCIYSGRSILTTENIFDIWAAADILDASFLLEDCQFFIKDNLSVENCIEYCVHLRLLNEESKREALTFLSKNFEHLHYSERLFKLTFEEMKYVVSSDKLATCCEDDVIETILKWTVSTPTLGDLSDTLPLQEDVPLVDLDGNLESFKSQFIDEGKALGETIPSDSEERAKEVSVSRSERLAELLECCRYLLTSYSFLVQTLSCHPLVKGNARCLAVVDKISRYLANPGLQQEWCPPEAVHRDGENVKNVFLIYDSRGIARVMYPPSAQCNKMKDTSMNLNRFLQPVSRFFYHGGSLLTFDSDNGLTLYIPVADGWDIKRFATECEQQKAVFIGHSLYSFEKNTQANATRMYKLRLPDIINQHTDLCQWQLVSQLSVKGLGLKATTSIGTKVIAFWAGESSEGFTVECFDLSQRKSTVMRDRMDSTADLVTFRRDNEVFALQTNGDLWRISLCSSSDQLEFTKEYQLWKGNVPLHGAFLYGTYLFIFGNSVNDMPWLTNIFVHGVFENIILHKSKFCKYFHAALSKKF</sequence>
<name>A0AAV4CHK7_9GAST</name>
<dbReference type="Pfam" id="PF00651">
    <property type="entry name" value="BTB"/>
    <property type="match status" value="1"/>
</dbReference>
<feature type="domain" description="BTB" evidence="3">
    <location>
        <begin position="30"/>
        <end position="97"/>
    </location>
</feature>
<keyword evidence="2" id="KW-0677">Repeat</keyword>
<evidence type="ECO:0000256" key="2">
    <source>
        <dbReference type="ARBA" id="ARBA00022737"/>
    </source>
</evidence>
<comment type="caution">
    <text evidence="4">The sequence shown here is derived from an EMBL/GenBank/DDBJ whole genome shotgun (WGS) entry which is preliminary data.</text>
</comment>
<dbReference type="SMART" id="SM00875">
    <property type="entry name" value="BACK"/>
    <property type="match status" value="1"/>
</dbReference>
<evidence type="ECO:0000313" key="4">
    <source>
        <dbReference type="EMBL" id="GFO32365.1"/>
    </source>
</evidence>
<dbReference type="Proteomes" id="UP000735302">
    <property type="component" value="Unassembled WGS sequence"/>
</dbReference>
<dbReference type="PANTHER" id="PTHR24412:SF489">
    <property type="entry name" value="RING FINGER DOMAIN AND KELCH REPEAT-CONTAINING PROTEIN DDB_G0271372"/>
    <property type="match status" value="1"/>
</dbReference>
<dbReference type="PANTHER" id="PTHR24412">
    <property type="entry name" value="KELCH PROTEIN"/>
    <property type="match status" value="1"/>
</dbReference>
<dbReference type="EMBL" id="BLXT01006603">
    <property type="protein sequence ID" value="GFO32365.1"/>
    <property type="molecule type" value="Genomic_DNA"/>
</dbReference>